<dbReference type="GO" id="GO:0005524">
    <property type="term" value="F:ATP binding"/>
    <property type="evidence" value="ECO:0007669"/>
    <property type="project" value="InterPro"/>
</dbReference>
<dbReference type="Gene3D" id="1.10.287.70">
    <property type="match status" value="2"/>
</dbReference>
<dbReference type="SUPFAM" id="SSF52540">
    <property type="entry name" value="P-loop containing nucleoside triphosphate hydrolases"/>
    <property type="match status" value="1"/>
</dbReference>
<evidence type="ECO:0000313" key="5">
    <source>
        <dbReference type="Proteomes" id="UP000750711"/>
    </source>
</evidence>
<comment type="caution">
    <text evidence="4">The sequence shown here is derived from an EMBL/GenBank/DDBJ whole genome shotgun (WGS) entry which is preliminary data.</text>
</comment>
<feature type="transmembrane region" description="Helical" evidence="2">
    <location>
        <begin position="349"/>
        <end position="370"/>
    </location>
</feature>
<dbReference type="Gene3D" id="3.40.50.300">
    <property type="entry name" value="P-loop containing nucleotide triphosphate hydrolases"/>
    <property type="match status" value="1"/>
</dbReference>
<gene>
    <name evidence="4" type="ORF">GP486_001403</name>
</gene>
<dbReference type="GO" id="GO:0016887">
    <property type="term" value="F:ATP hydrolysis activity"/>
    <property type="evidence" value="ECO:0007669"/>
    <property type="project" value="InterPro"/>
</dbReference>
<evidence type="ECO:0000313" key="4">
    <source>
        <dbReference type="EMBL" id="KAH0565203.1"/>
    </source>
</evidence>
<feature type="transmembrane region" description="Helical" evidence="2">
    <location>
        <begin position="153"/>
        <end position="172"/>
    </location>
</feature>
<accession>A0A9P8RT52</accession>
<dbReference type="EMBL" id="JAGHQM010000124">
    <property type="protein sequence ID" value="KAH0565203.1"/>
    <property type="molecule type" value="Genomic_DNA"/>
</dbReference>
<dbReference type="InterPro" id="IPR027417">
    <property type="entry name" value="P-loop_NTPase"/>
</dbReference>
<feature type="compositionally biased region" description="Polar residues" evidence="1">
    <location>
        <begin position="1620"/>
        <end position="1632"/>
    </location>
</feature>
<feature type="transmembrane region" description="Helical" evidence="2">
    <location>
        <begin position="20"/>
        <end position="46"/>
    </location>
</feature>
<dbReference type="GO" id="GO:0003677">
    <property type="term" value="F:DNA binding"/>
    <property type="evidence" value="ECO:0007669"/>
    <property type="project" value="TreeGrafter"/>
</dbReference>
<feature type="transmembrane region" description="Helical" evidence="2">
    <location>
        <begin position="111"/>
        <end position="133"/>
    </location>
</feature>
<evidence type="ECO:0000256" key="2">
    <source>
        <dbReference type="SAM" id="Phobius"/>
    </source>
</evidence>
<feature type="domain" description="AAA+ ATPase" evidence="3">
    <location>
        <begin position="1011"/>
        <end position="1184"/>
    </location>
</feature>
<protein>
    <recommendedName>
        <fullName evidence="3">AAA+ ATPase domain-containing protein</fullName>
    </recommendedName>
</protein>
<feature type="transmembrane region" description="Helical" evidence="2">
    <location>
        <begin position="179"/>
        <end position="196"/>
    </location>
</feature>
<feature type="compositionally biased region" description="Low complexity" evidence="1">
    <location>
        <begin position="812"/>
        <end position="827"/>
    </location>
</feature>
<dbReference type="CDD" id="cd00009">
    <property type="entry name" value="AAA"/>
    <property type="match status" value="1"/>
</dbReference>
<keyword evidence="2" id="KW-0812">Transmembrane</keyword>
<dbReference type="Pfam" id="PF07885">
    <property type="entry name" value="Ion_trans_2"/>
    <property type="match status" value="2"/>
</dbReference>
<dbReference type="SMART" id="SM00382">
    <property type="entry name" value="AAA"/>
    <property type="match status" value="1"/>
</dbReference>
<feature type="compositionally biased region" description="Basic and acidic residues" evidence="1">
    <location>
        <begin position="1635"/>
        <end position="1649"/>
    </location>
</feature>
<sequence length="1712" mass="189484">MLSLLHNDELMLIAGSRDWWFASIAIPLLAATIGPLANLLSIAALVTPWRSKYLNSSTRHDMESKGFSDPRWWDATGTRAVLLHDFPADSRAALHNHVPPVRPEETYSQGFWYAIIAAALYLISSMILMVNMLGYFFGHYPQHFTLTDHQRTLMLQTMLFFIWLGGGAAVFARVCGWSYVDAIYFCDVTILTVGFGDYYPPNDTGRGLVFPFSVGGIVMLGLVVNSIRQFTNDLNKDKVIKRHVEKTRIRTIGRAATASLELRERRRSSVGGPNPQQSRGIAMRDLHATPGGIEKLPRSQSLTKRLTNGVRTVTRVRTKKPKIVLLKEEKDRFNAMREIQRNTKVFKRWYNLCISVTAFGLLWCVGAVVFWKAEHREQGMSYFRALYFCYVSLLTIGYGDLSPKSNAGKPFFLVWSLVAVPTMTILIHDMGETVIASFQRGTFHVADWTVLPKSGLWLNFLQKHPWLLLWIQRKAEEKAAEKRVAEGFPGPEGVIGMPRVTLEELARGGTDVEDLPRNLSLAIRQVASHLHAKPPQRYSYEEWAEYTRLIRFSSMSPEDVEEDEEEEGLINWDWMGEDSPMLAEQNEAEWLLDRLCESLARYMKSQTRKARREGNCAAAGEEGGERDLDPIGEGGFYLAPYSSNPAVFLQSDAGSAVDPDRALLPPPCTNHSDDLEVLHVQQVETTAAKKRPSRDRTSFRRVAPKTLTAWYAEIPPSLQMMAMIQESSRVTAAATAGDIYPEYDRGKERTGPAPNYWEFRDKAKRSSSPQASVIMDASREVIGSPVESQHKSTSRVGPFIMDDDDSGDELRSPTSQSSSRSNAVSISRPPGEGNGLDEAPPISLLPASSLGRKLRNMGKKRYSIQTCSGKSFEVSKRLAGTPLSFERLISSRSLAAPGRARKSYYGVDVHNLLDENAGEAKMSADQTSTRRPEDPTPSIEVQAPEPGSCGKTLLWTEKYRAKTFIDLIGDERTHRSVLRWFKGWDPIVFTRQGRTKTTGKESNDDSEERGHRKILLLTGPPGLGKTTLAHVAARQAGYEVLEINASDERSESVVRGRIRDSLGTENVKILRTKSASGKFRKAGKPVCVVVDEVDGVVSGASGTTGGGEGGFIKALLDLVALDEKNSSSSTINLHTSTAARKKKKGDNFRFLRPLVLICNDIYHPSLKPIRRSSAAEIIHVRKPPLSMVISRMKTIFEKEGFSCDGDGVRRLCEATWGLSGRREVGSTSIAAGEGDIRRVMVVGEWVAGKLRSSLPSTARLTRKWLEQHMLGDLSDGGTGAGGLGRGGYKEIVQRVFLEGAGLPKPIDLGSVGGTPGEYDIKIGVSEFSKRRAMEWLRDTVDSGGEYDRVITDCFSTYLSQPYQDDTLLSKPNAVNDWLHFHDTLNSKIFTDQEWELTSYLSQPVLSFHHLFASSARYAQVSNFGQARSGENDDGDPAPFAGPKADFTAHEALKSNRALLLAVQSSLSIPLLHSFRSPEEIATDLVPYLNKILTPDIKPVVVGGSGDQRGVASVRKENEREMVRRAVGVMAGVGVTFERGRVEMEMGGRDGGWVYRMEPPIDALATFQTNAMTPGAAPAPVRYAVRQVLDQEYQKEGIRQRNEARQARYKAKTTAGDSPLANVTQKDTATAATTCRGERPRTAGAKRDFFGRIVNEAAPKAGGEGADEPEGSRKKRKSSGGGGQENMVWISFHEGFSNAVRKPITLEDILREL</sequence>
<dbReference type="PANTHER" id="PTHR23389:SF3">
    <property type="entry name" value="CHROMOSOME TRANSMISSION FIDELITY PROTEIN 18 HOMOLOG"/>
    <property type="match status" value="1"/>
</dbReference>
<organism evidence="4 5">
    <name type="scientific">Trichoglossum hirsutum</name>
    <dbReference type="NCBI Taxonomy" id="265104"/>
    <lineage>
        <taxon>Eukaryota</taxon>
        <taxon>Fungi</taxon>
        <taxon>Dikarya</taxon>
        <taxon>Ascomycota</taxon>
        <taxon>Pezizomycotina</taxon>
        <taxon>Geoglossomycetes</taxon>
        <taxon>Geoglossales</taxon>
        <taxon>Geoglossaceae</taxon>
        <taxon>Trichoglossum</taxon>
    </lineage>
</organism>
<dbReference type="InterPro" id="IPR013099">
    <property type="entry name" value="K_chnl_dom"/>
</dbReference>
<reference evidence="4" key="1">
    <citation type="submission" date="2021-03" db="EMBL/GenBank/DDBJ databases">
        <title>Comparative genomics and phylogenomic investigation of the class Geoglossomycetes provide insights into ecological specialization and systematics.</title>
        <authorList>
            <person name="Melie T."/>
            <person name="Pirro S."/>
            <person name="Miller A.N."/>
            <person name="Quandt A."/>
        </authorList>
    </citation>
    <scope>NUCLEOTIDE SEQUENCE</scope>
    <source>
        <strain evidence="4">CAQ_001_2017</strain>
    </source>
</reference>
<dbReference type="Proteomes" id="UP000750711">
    <property type="component" value="Unassembled WGS sequence"/>
</dbReference>
<keyword evidence="5" id="KW-1185">Reference proteome</keyword>
<feature type="transmembrane region" description="Helical" evidence="2">
    <location>
        <begin position="411"/>
        <end position="428"/>
    </location>
</feature>
<dbReference type="GO" id="GO:0005634">
    <property type="term" value="C:nucleus"/>
    <property type="evidence" value="ECO:0007669"/>
    <property type="project" value="TreeGrafter"/>
</dbReference>
<feature type="transmembrane region" description="Helical" evidence="2">
    <location>
        <begin position="382"/>
        <end position="399"/>
    </location>
</feature>
<dbReference type="InterPro" id="IPR003959">
    <property type="entry name" value="ATPase_AAA_core"/>
</dbReference>
<feature type="transmembrane region" description="Helical" evidence="2">
    <location>
        <begin position="208"/>
        <end position="227"/>
    </location>
</feature>
<dbReference type="FunFam" id="1.10.287.70:FF:000182">
    <property type="entry name" value="Outward-rectifier potassium channel TOK1"/>
    <property type="match status" value="1"/>
</dbReference>
<keyword evidence="2" id="KW-0472">Membrane</keyword>
<dbReference type="InterPro" id="IPR003593">
    <property type="entry name" value="AAA+_ATPase"/>
</dbReference>
<dbReference type="PANTHER" id="PTHR23389">
    <property type="entry name" value="CHROMOSOME TRANSMISSION FIDELITY FACTOR 18"/>
    <property type="match status" value="1"/>
</dbReference>
<feature type="region of interest" description="Disordered" evidence="1">
    <location>
        <begin position="1598"/>
        <end position="1685"/>
    </location>
</feature>
<evidence type="ECO:0000256" key="1">
    <source>
        <dbReference type="SAM" id="MobiDB-lite"/>
    </source>
</evidence>
<name>A0A9P8RT52_9PEZI</name>
<proteinExistence type="predicted"/>
<dbReference type="Pfam" id="PF00004">
    <property type="entry name" value="AAA"/>
    <property type="match status" value="1"/>
</dbReference>
<feature type="region of interest" description="Disordered" evidence="1">
    <location>
        <begin position="916"/>
        <end position="947"/>
    </location>
</feature>
<evidence type="ECO:0000259" key="3">
    <source>
        <dbReference type="SMART" id="SM00382"/>
    </source>
</evidence>
<keyword evidence="2" id="KW-1133">Transmembrane helix</keyword>
<dbReference type="FunFam" id="1.10.287.70:FF:000170">
    <property type="entry name" value="Outward-rectifier potassium channel TOK1"/>
    <property type="match status" value="1"/>
</dbReference>
<dbReference type="SUPFAM" id="SSF81324">
    <property type="entry name" value="Voltage-gated potassium channels"/>
    <property type="match status" value="2"/>
</dbReference>
<feature type="region of interest" description="Disordered" evidence="1">
    <location>
        <begin position="742"/>
        <end position="844"/>
    </location>
</feature>